<dbReference type="PANTHER" id="PTHR30419:SF8">
    <property type="entry name" value="NITROGEN ASSIMILATION TRANSCRIPTIONAL ACTIVATOR-RELATED"/>
    <property type="match status" value="1"/>
</dbReference>
<dbReference type="Pfam" id="PF03466">
    <property type="entry name" value="LysR_substrate"/>
    <property type="match status" value="1"/>
</dbReference>
<feature type="domain" description="HTH lysR-type" evidence="5">
    <location>
        <begin position="24"/>
        <end position="81"/>
    </location>
</feature>
<dbReference type="AlphaFoldDB" id="A0A433XL89"/>
<dbReference type="GO" id="GO:0005829">
    <property type="term" value="C:cytosol"/>
    <property type="evidence" value="ECO:0007669"/>
    <property type="project" value="TreeGrafter"/>
</dbReference>
<dbReference type="SUPFAM" id="SSF46785">
    <property type="entry name" value="Winged helix' DNA-binding domain"/>
    <property type="match status" value="1"/>
</dbReference>
<keyword evidence="3" id="KW-0238">DNA-binding</keyword>
<dbReference type="Gene3D" id="1.10.10.10">
    <property type="entry name" value="Winged helix-like DNA-binding domain superfamily/Winged helix DNA-binding domain"/>
    <property type="match status" value="1"/>
</dbReference>
<dbReference type="PRINTS" id="PR00039">
    <property type="entry name" value="HTHLYSR"/>
</dbReference>
<comment type="similarity">
    <text evidence="1">Belongs to the LysR transcriptional regulatory family.</text>
</comment>
<dbReference type="InterPro" id="IPR005119">
    <property type="entry name" value="LysR_subst-bd"/>
</dbReference>
<dbReference type="GO" id="GO:0003677">
    <property type="term" value="F:DNA binding"/>
    <property type="evidence" value="ECO:0007669"/>
    <property type="project" value="UniProtKB-KW"/>
</dbReference>
<evidence type="ECO:0000256" key="4">
    <source>
        <dbReference type="ARBA" id="ARBA00023163"/>
    </source>
</evidence>
<keyword evidence="7" id="KW-1185">Reference proteome</keyword>
<keyword evidence="4" id="KW-0804">Transcription</keyword>
<dbReference type="Proteomes" id="UP000281547">
    <property type="component" value="Unassembled WGS sequence"/>
</dbReference>
<evidence type="ECO:0000259" key="5">
    <source>
        <dbReference type="PROSITE" id="PS50931"/>
    </source>
</evidence>
<reference evidence="6 7" key="1">
    <citation type="journal article" date="2016" name="Int. J. Syst. Evol. Microbiol.">
        <title>Arsenicitalea aurantiaca gen. nov., sp. nov., a new member of the family Hyphomicrobiaceae, isolated from high-arsenic sediment.</title>
        <authorList>
            <person name="Mu Y."/>
            <person name="Zhou L."/>
            <person name="Zeng X.C."/>
            <person name="Liu L."/>
            <person name="Pan Y."/>
            <person name="Chen X."/>
            <person name="Wang J."/>
            <person name="Li S."/>
            <person name="Li W.J."/>
            <person name="Wang Y."/>
        </authorList>
    </citation>
    <scope>NUCLEOTIDE SEQUENCE [LARGE SCALE GENOMIC DNA]</scope>
    <source>
        <strain evidence="6 7">42-50</strain>
    </source>
</reference>
<dbReference type="InterPro" id="IPR036388">
    <property type="entry name" value="WH-like_DNA-bd_sf"/>
</dbReference>
<evidence type="ECO:0000313" key="6">
    <source>
        <dbReference type="EMBL" id="RUT34758.1"/>
    </source>
</evidence>
<evidence type="ECO:0000256" key="1">
    <source>
        <dbReference type="ARBA" id="ARBA00009437"/>
    </source>
</evidence>
<evidence type="ECO:0000256" key="3">
    <source>
        <dbReference type="ARBA" id="ARBA00023125"/>
    </source>
</evidence>
<keyword evidence="2" id="KW-0805">Transcription regulation</keyword>
<organism evidence="6 7">
    <name type="scientific">Arsenicitalea aurantiaca</name>
    <dbReference type="NCBI Taxonomy" id="1783274"/>
    <lineage>
        <taxon>Bacteria</taxon>
        <taxon>Pseudomonadati</taxon>
        <taxon>Pseudomonadota</taxon>
        <taxon>Alphaproteobacteria</taxon>
        <taxon>Hyphomicrobiales</taxon>
        <taxon>Devosiaceae</taxon>
        <taxon>Arsenicitalea</taxon>
    </lineage>
</organism>
<gene>
    <name evidence="6" type="ORF">EMQ25_01995</name>
</gene>
<dbReference type="PROSITE" id="PS50931">
    <property type="entry name" value="HTH_LYSR"/>
    <property type="match status" value="1"/>
</dbReference>
<dbReference type="Gene3D" id="3.40.190.290">
    <property type="match status" value="1"/>
</dbReference>
<proteinExistence type="inferred from homology"/>
<dbReference type="SUPFAM" id="SSF53850">
    <property type="entry name" value="Periplasmic binding protein-like II"/>
    <property type="match status" value="1"/>
</dbReference>
<dbReference type="InterPro" id="IPR050950">
    <property type="entry name" value="HTH-type_LysR_regulators"/>
</dbReference>
<accession>A0A433XL89</accession>
<comment type="caution">
    <text evidence="6">The sequence shown here is derived from an EMBL/GenBank/DDBJ whole genome shotgun (WGS) entry which is preliminary data.</text>
</comment>
<protein>
    <submittedName>
        <fullName evidence="6">LysR family transcriptional regulator</fullName>
    </submittedName>
</protein>
<dbReference type="InterPro" id="IPR036390">
    <property type="entry name" value="WH_DNA-bd_sf"/>
</dbReference>
<dbReference type="Pfam" id="PF00126">
    <property type="entry name" value="HTH_1"/>
    <property type="match status" value="1"/>
</dbReference>
<evidence type="ECO:0000256" key="2">
    <source>
        <dbReference type="ARBA" id="ARBA00023015"/>
    </source>
</evidence>
<dbReference type="PANTHER" id="PTHR30419">
    <property type="entry name" value="HTH-TYPE TRANSCRIPTIONAL REGULATOR YBHD"/>
    <property type="match status" value="1"/>
</dbReference>
<sequence>MGSVATRANFCTSCCVAGNGGDEMESALIRYFREVYRCGSIREASANLNVAPSAVSRQIMKLEDQLGVALFERRPRGVAPTEAGEVLARFARDVQLDITRLHGEIDAINGLRRGHVRLLSTEGLVSHVLTGLVAAFSARYPGIGFSLTITGTAGIAEGIKAGEADIGFAFDAEPDPQLDFALQIRDPLCLVTAPGHPLLARETLTMADLAAFPFGLPQSSFAIRRLIDAEFRRERIALQPAMETNSIEALRGLVRSGMLIACLPSLPIRGELDAGLLVSRPLPVESFKLTTHDICVLANRPLPPAVAAFLTHTRQTLAPPG</sequence>
<name>A0A433XL89_9HYPH</name>
<dbReference type="GO" id="GO:0003700">
    <property type="term" value="F:DNA-binding transcription factor activity"/>
    <property type="evidence" value="ECO:0007669"/>
    <property type="project" value="InterPro"/>
</dbReference>
<dbReference type="EMBL" id="RZNJ01000001">
    <property type="protein sequence ID" value="RUT34758.1"/>
    <property type="molecule type" value="Genomic_DNA"/>
</dbReference>
<dbReference type="InterPro" id="IPR000847">
    <property type="entry name" value="LysR_HTH_N"/>
</dbReference>
<evidence type="ECO:0000313" key="7">
    <source>
        <dbReference type="Proteomes" id="UP000281547"/>
    </source>
</evidence>
<dbReference type="FunFam" id="1.10.10.10:FF:000001">
    <property type="entry name" value="LysR family transcriptional regulator"/>
    <property type="match status" value="1"/>
</dbReference>